<evidence type="ECO:0000256" key="6">
    <source>
        <dbReference type="PROSITE-ProRule" id="PRU00047"/>
    </source>
</evidence>
<keyword evidence="10" id="KW-1185">Reference proteome</keyword>
<dbReference type="Proteomes" id="UP001218218">
    <property type="component" value="Unassembled WGS sequence"/>
</dbReference>
<keyword evidence="5" id="KW-0862">Zinc</keyword>
<feature type="domain" description="CCHC-type" evidence="8">
    <location>
        <begin position="77"/>
        <end position="92"/>
    </location>
</feature>
<evidence type="ECO:0000259" key="8">
    <source>
        <dbReference type="PROSITE" id="PS50158"/>
    </source>
</evidence>
<dbReference type="PROSITE" id="PS50158">
    <property type="entry name" value="ZF_CCHC"/>
    <property type="match status" value="4"/>
</dbReference>
<keyword evidence="1" id="KW-0507">mRNA processing</keyword>
<reference evidence="9" key="1">
    <citation type="submission" date="2023-03" db="EMBL/GenBank/DDBJ databases">
        <title>Massive genome expansion in bonnet fungi (Mycena s.s.) driven by repeated elements and novel gene families across ecological guilds.</title>
        <authorList>
            <consortium name="Lawrence Berkeley National Laboratory"/>
            <person name="Harder C.B."/>
            <person name="Miyauchi S."/>
            <person name="Viragh M."/>
            <person name="Kuo A."/>
            <person name="Thoen E."/>
            <person name="Andreopoulos B."/>
            <person name="Lu D."/>
            <person name="Skrede I."/>
            <person name="Drula E."/>
            <person name="Henrissat B."/>
            <person name="Morin E."/>
            <person name="Kohler A."/>
            <person name="Barry K."/>
            <person name="LaButti K."/>
            <person name="Morin E."/>
            <person name="Salamov A."/>
            <person name="Lipzen A."/>
            <person name="Mereny Z."/>
            <person name="Hegedus B."/>
            <person name="Baldrian P."/>
            <person name="Stursova M."/>
            <person name="Weitz H."/>
            <person name="Taylor A."/>
            <person name="Grigoriev I.V."/>
            <person name="Nagy L.G."/>
            <person name="Martin F."/>
            <person name="Kauserud H."/>
        </authorList>
    </citation>
    <scope>NUCLEOTIDE SEQUENCE</scope>
    <source>
        <strain evidence="9">CBHHK002</strain>
    </source>
</reference>
<dbReference type="InterPro" id="IPR025836">
    <property type="entry name" value="Zn_knuckle_CX2CX4HX4C"/>
</dbReference>
<evidence type="ECO:0000313" key="10">
    <source>
        <dbReference type="Proteomes" id="UP001218218"/>
    </source>
</evidence>
<dbReference type="Pfam" id="PF00098">
    <property type="entry name" value="zf-CCHC"/>
    <property type="match status" value="3"/>
</dbReference>
<evidence type="ECO:0000256" key="4">
    <source>
        <dbReference type="ARBA" id="ARBA00022771"/>
    </source>
</evidence>
<evidence type="ECO:0000256" key="1">
    <source>
        <dbReference type="ARBA" id="ARBA00022664"/>
    </source>
</evidence>
<comment type="caution">
    <text evidence="9">The sequence shown here is derived from an EMBL/GenBank/DDBJ whole genome shotgun (WGS) entry which is preliminary data.</text>
</comment>
<dbReference type="EMBL" id="JARIHO010000068">
    <property type="protein sequence ID" value="KAJ7314231.1"/>
    <property type="molecule type" value="Genomic_DNA"/>
</dbReference>
<evidence type="ECO:0000256" key="3">
    <source>
        <dbReference type="ARBA" id="ARBA00022737"/>
    </source>
</evidence>
<dbReference type="InterPro" id="IPR001878">
    <property type="entry name" value="Znf_CCHC"/>
</dbReference>
<sequence length="164" mass="17709">MSMLSLLRLRAPAALRAPVAAFSRRPLSSLSSTAFRNASLRLTSSGGAAAKRGLINFCPNCRREGHSRKDCKEPTICVACGVEGHMRRDCPNPDPARIEALNTSPKKCFRCGVEGHILAECPQPAKCFHCGSTDHIRKDCPTRPPPTPRTPAPRDAQPEAVPVS</sequence>
<evidence type="ECO:0000256" key="2">
    <source>
        <dbReference type="ARBA" id="ARBA00022723"/>
    </source>
</evidence>
<feature type="domain" description="CCHC-type" evidence="8">
    <location>
        <begin position="126"/>
        <end position="141"/>
    </location>
</feature>
<dbReference type="SUPFAM" id="SSF57756">
    <property type="entry name" value="Retrovirus zinc finger-like domains"/>
    <property type="match status" value="2"/>
</dbReference>
<dbReference type="SMART" id="SM00343">
    <property type="entry name" value="ZnF_C2HC"/>
    <property type="match status" value="4"/>
</dbReference>
<organism evidence="9 10">
    <name type="scientific">Mycena albidolilacea</name>
    <dbReference type="NCBI Taxonomy" id="1033008"/>
    <lineage>
        <taxon>Eukaryota</taxon>
        <taxon>Fungi</taxon>
        <taxon>Dikarya</taxon>
        <taxon>Basidiomycota</taxon>
        <taxon>Agaricomycotina</taxon>
        <taxon>Agaricomycetes</taxon>
        <taxon>Agaricomycetidae</taxon>
        <taxon>Agaricales</taxon>
        <taxon>Marasmiineae</taxon>
        <taxon>Mycenaceae</taxon>
        <taxon>Mycena</taxon>
    </lineage>
</organism>
<keyword evidence="2" id="KW-0479">Metal-binding</keyword>
<keyword evidence="4 6" id="KW-0863">Zinc-finger</keyword>
<evidence type="ECO:0000256" key="5">
    <source>
        <dbReference type="ARBA" id="ARBA00022833"/>
    </source>
</evidence>
<evidence type="ECO:0000313" key="9">
    <source>
        <dbReference type="EMBL" id="KAJ7314231.1"/>
    </source>
</evidence>
<gene>
    <name evidence="9" type="ORF">DFH08DRAFT_895802</name>
</gene>
<dbReference type="InterPro" id="IPR036875">
    <property type="entry name" value="Znf_CCHC_sf"/>
</dbReference>
<protein>
    <recommendedName>
        <fullName evidence="8">CCHC-type domain-containing protein</fullName>
    </recommendedName>
</protein>
<accession>A0AAD6Z9R6</accession>
<dbReference type="GO" id="GO:0008270">
    <property type="term" value="F:zinc ion binding"/>
    <property type="evidence" value="ECO:0007669"/>
    <property type="project" value="UniProtKB-KW"/>
</dbReference>
<dbReference type="PANTHER" id="PTHR47103:SF8">
    <property type="entry name" value="DNA-BINDING PROTEIN"/>
    <property type="match status" value="1"/>
</dbReference>
<name>A0AAD6Z9R6_9AGAR</name>
<dbReference type="PANTHER" id="PTHR47103">
    <property type="entry name" value="DNA-BINDING PROTEIN"/>
    <property type="match status" value="1"/>
</dbReference>
<feature type="compositionally biased region" description="Pro residues" evidence="7">
    <location>
        <begin position="142"/>
        <end position="151"/>
    </location>
</feature>
<evidence type="ECO:0000256" key="7">
    <source>
        <dbReference type="SAM" id="MobiDB-lite"/>
    </source>
</evidence>
<feature type="region of interest" description="Disordered" evidence="7">
    <location>
        <begin position="137"/>
        <end position="164"/>
    </location>
</feature>
<feature type="domain" description="CCHC-type" evidence="8">
    <location>
        <begin position="58"/>
        <end position="73"/>
    </location>
</feature>
<keyword evidence="3" id="KW-0677">Repeat</keyword>
<proteinExistence type="predicted"/>
<dbReference type="GO" id="GO:0003676">
    <property type="term" value="F:nucleic acid binding"/>
    <property type="evidence" value="ECO:0007669"/>
    <property type="project" value="InterPro"/>
</dbReference>
<dbReference type="AlphaFoldDB" id="A0AAD6Z9R6"/>
<dbReference type="Gene3D" id="4.10.60.10">
    <property type="entry name" value="Zinc finger, CCHC-type"/>
    <property type="match status" value="3"/>
</dbReference>
<dbReference type="Pfam" id="PF14392">
    <property type="entry name" value="zf-CCHC_4"/>
    <property type="match status" value="1"/>
</dbReference>
<feature type="domain" description="CCHC-type" evidence="8">
    <location>
        <begin position="107"/>
        <end position="123"/>
    </location>
</feature>
<dbReference type="GO" id="GO:0006397">
    <property type="term" value="P:mRNA processing"/>
    <property type="evidence" value="ECO:0007669"/>
    <property type="project" value="UniProtKB-KW"/>
</dbReference>